<comment type="similarity">
    <text evidence="1">Belongs to the tumor necrosis factor family.</text>
</comment>
<dbReference type="InterPro" id="IPR008983">
    <property type="entry name" value="Tumour_necrosis_fac-like_dom"/>
</dbReference>
<accession>A0ABQ8MT47</accession>
<dbReference type="PANTHER" id="PTHR15267:SF1">
    <property type="entry name" value="TUMOR NECROSIS FACTOR LIGAND SUPERFAMILY MEMBER 18"/>
    <property type="match status" value="1"/>
</dbReference>
<evidence type="ECO:0000313" key="5">
    <source>
        <dbReference type="Proteomes" id="UP000830375"/>
    </source>
</evidence>
<dbReference type="InterPro" id="IPR042380">
    <property type="entry name" value="TNFSF18"/>
</dbReference>
<reference evidence="4 5" key="1">
    <citation type="submission" date="2022-01" db="EMBL/GenBank/DDBJ databases">
        <title>A high-quality chromosome-level genome assembly of rohu carp, Labeo rohita.</title>
        <authorList>
            <person name="Arick M.A. II"/>
            <person name="Hsu C.-Y."/>
            <person name="Magbanua Z."/>
            <person name="Pechanova O."/>
            <person name="Grover C."/>
            <person name="Miller E."/>
            <person name="Thrash A."/>
            <person name="Ezzel L."/>
            <person name="Alam S."/>
            <person name="Benzie J."/>
            <person name="Hamilton M."/>
            <person name="Karsi A."/>
            <person name="Lawrence M.L."/>
            <person name="Peterson D.G."/>
        </authorList>
    </citation>
    <scope>NUCLEOTIDE SEQUENCE [LARGE SCALE GENOMIC DNA]</scope>
    <source>
        <strain evidence="5">BAU-BD-2019</strain>
        <tissue evidence="4">Blood</tissue>
    </source>
</reference>
<keyword evidence="5" id="KW-1185">Reference proteome</keyword>
<evidence type="ECO:0000313" key="4">
    <source>
        <dbReference type="EMBL" id="KAI2666007.1"/>
    </source>
</evidence>
<dbReference type="Pfam" id="PF00229">
    <property type="entry name" value="TNF"/>
    <property type="match status" value="1"/>
</dbReference>
<feature type="domain" description="THD" evidence="3">
    <location>
        <begin position="98"/>
        <end position="147"/>
    </location>
</feature>
<dbReference type="EMBL" id="JACTAM010000003">
    <property type="protein sequence ID" value="KAI2666007.1"/>
    <property type="molecule type" value="Genomic_DNA"/>
</dbReference>
<evidence type="ECO:0000256" key="2">
    <source>
        <dbReference type="SAM" id="Phobius"/>
    </source>
</evidence>
<keyword evidence="2" id="KW-1133">Transmembrane helix</keyword>
<comment type="caution">
    <text evidence="4">The sequence shown here is derived from an EMBL/GenBank/DDBJ whole genome shotgun (WGS) entry which is preliminary data.</text>
</comment>
<protein>
    <submittedName>
        <fullName evidence="4">Cytochrome b</fullName>
    </submittedName>
</protein>
<evidence type="ECO:0000256" key="1">
    <source>
        <dbReference type="ARBA" id="ARBA00008670"/>
    </source>
</evidence>
<dbReference type="Proteomes" id="UP000830375">
    <property type="component" value="Unassembled WGS sequence"/>
</dbReference>
<dbReference type="SUPFAM" id="SSF49842">
    <property type="entry name" value="TNF-like"/>
    <property type="match status" value="1"/>
</dbReference>
<feature type="transmembrane region" description="Helical" evidence="2">
    <location>
        <begin position="34"/>
        <end position="54"/>
    </location>
</feature>
<evidence type="ECO:0000259" key="3">
    <source>
        <dbReference type="Pfam" id="PF00229"/>
    </source>
</evidence>
<dbReference type="InterPro" id="IPR006052">
    <property type="entry name" value="TNF_dom"/>
</dbReference>
<keyword evidence="2" id="KW-0812">Transmembrane</keyword>
<name>A0ABQ8MT47_LABRO</name>
<sequence>MSLSAEYYTDKTGDRGGGGGAAALAHQRRLIQGLLVWATLLTLGLGVSITLHFIHRDSPASSKVTQVPADNQAESKDSSLMRFAPAWDRRENVTFLTWTTNNIGFIKGKQNLTVTKHGEYFLYLQLTLDHQQKAKHTITVRSQKQEILKGFINGSKSVFMANGIFLDNDDILTVTCEPGAKIMDSHAESYLGVIKLNST</sequence>
<proteinExistence type="inferred from homology"/>
<gene>
    <name evidence="4" type="ORF">H4Q32_009755</name>
</gene>
<keyword evidence="2" id="KW-0472">Membrane</keyword>
<dbReference type="PANTHER" id="PTHR15267">
    <property type="entry name" value="TUMOR NECROSIS FACTOR LIGAND SUPERFAMILY MEMBER 18"/>
    <property type="match status" value="1"/>
</dbReference>
<organism evidence="4 5">
    <name type="scientific">Labeo rohita</name>
    <name type="common">Indian major carp</name>
    <name type="synonym">Cyprinus rohita</name>
    <dbReference type="NCBI Taxonomy" id="84645"/>
    <lineage>
        <taxon>Eukaryota</taxon>
        <taxon>Metazoa</taxon>
        <taxon>Chordata</taxon>
        <taxon>Craniata</taxon>
        <taxon>Vertebrata</taxon>
        <taxon>Euteleostomi</taxon>
        <taxon>Actinopterygii</taxon>
        <taxon>Neopterygii</taxon>
        <taxon>Teleostei</taxon>
        <taxon>Ostariophysi</taxon>
        <taxon>Cypriniformes</taxon>
        <taxon>Cyprinidae</taxon>
        <taxon>Labeoninae</taxon>
        <taxon>Labeonini</taxon>
        <taxon>Labeo</taxon>
    </lineage>
</organism>
<dbReference type="Gene3D" id="2.60.120.40">
    <property type="match status" value="1"/>
</dbReference>